<protein>
    <submittedName>
        <fullName evidence="1">Uncharacterized protein</fullName>
    </submittedName>
</protein>
<organism evidence="1 2">
    <name type="scientific">Sinanodonta woodiana</name>
    <name type="common">Chinese pond mussel</name>
    <name type="synonym">Anodonta woodiana</name>
    <dbReference type="NCBI Taxonomy" id="1069815"/>
    <lineage>
        <taxon>Eukaryota</taxon>
        <taxon>Metazoa</taxon>
        <taxon>Spiralia</taxon>
        <taxon>Lophotrochozoa</taxon>
        <taxon>Mollusca</taxon>
        <taxon>Bivalvia</taxon>
        <taxon>Autobranchia</taxon>
        <taxon>Heteroconchia</taxon>
        <taxon>Palaeoheterodonta</taxon>
        <taxon>Unionida</taxon>
        <taxon>Unionoidea</taxon>
        <taxon>Unionidae</taxon>
        <taxon>Unioninae</taxon>
        <taxon>Sinanodonta</taxon>
    </lineage>
</organism>
<proteinExistence type="predicted"/>
<reference evidence="1 2" key="1">
    <citation type="submission" date="2024-11" db="EMBL/GenBank/DDBJ databases">
        <title>Chromosome-level genome assembly of the freshwater bivalve Anodonta woodiana.</title>
        <authorList>
            <person name="Chen X."/>
        </authorList>
    </citation>
    <scope>NUCLEOTIDE SEQUENCE [LARGE SCALE GENOMIC DNA]</scope>
    <source>
        <strain evidence="1">MN2024</strain>
        <tissue evidence="1">Gills</tissue>
    </source>
</reference>
<evidence type="ECO:0000313" key="2">
    <source>
        <dbReference type="Proteomes" id="UP001634394"/>
    </source>
</evidence>
<accession>A0ABD3W3L0</accession>
<dbReference type="AlphaFoldDB" id="A0ABD3W3L0"/>
<dbReference type="Proteomes" id="UP001634394">
    <property type="component" value="Unassembled WGS sequence"/>
</dbReference>
<sequence length="101" mass="11079">MCGQRSSSDGTEPCPTKFCSIVVNITDGHIQYSRTCGNQSCNHDGGFDCQFTNTMKECSTCCFATMCNGGIYTENIATCSLGSRINIILLLLLSLFQWQNK</sequence>
<dbReference type="EMBL" id="JBJQND010000008">
    <property type="protein sequence ID" value="KAL3867813.1"/>
    <property type="molecule type" value="Genomic_DNA"/>
</dbReference>
<name>A0ABD3W3L0_SINWO</name>
<gene>
    <name evidence="1" type="ORF">ACJMK2_040660</name>
</gene>
<comment type="caution">
    <text evidence="1">The sequence shown here is derived from an EMBL/GenBank/DDBJ whole genome shotgun (WGS) entry which is preliminary data.</text>
</comment>
<evidence type="ECO:0000313" key="1">
    <source>
        <dbReference type="EMBL" id="KAL3867813.1"/>
    </source>
</evidence>
<keyword evidence="2" id="KW-1185">Reference proteome</keyword>